<dbReference type="Proteomes" id="UP000283269">
    <property type="component" value="Unassembled WGS sequence"/>
</dbReference>
<dbReference type="InterPro" id="IPR003016">
    <property type="entry name" value="2-oxoA_DH_lipoyl-BS"/>
</dbReference>
<dbReference type="InterPro" id="IPR006257">
    <property type="entry name" value="LAT1"/>
</dbReference>
<dbReference type="EMBL" id="NHYD01001887">
    <property type="protein sequence ID" value="PPQ89377.1"/>
    <property type="molecule type" value="Genomic_DNA"/>
</dbReference>
<dbReference type="Pfam" id="PF02817">
    <property type="entry name" value="E3_binding"/>
    <property type="match status" value="1"/>
</dbReference>
<dbReference type="GO" id="GO:0045254">
    <property type="term" value="C:pyruvate dehydrogenase complex"/>
    <property type="evidence" value="ECO:0007669"/>
    <property type="project" value="UniProtKB-UniRule"/>
</dbReference>
<proteinExistence type="inferred from homology"/>
<dbReference type="PROSITE" id="PS51826">
    <property type="entry name" value="PSBD"/>
    <property type="match status" value="1"/>
</dbReference>
<dbReference type="Pfam" id="PF00364">
    <property type="entry name" value="Biotin_lipoyl"/>
    <property type="match status" value="1"/>
</dbReference>
<dbReference type="Gene3D" id="2.40.50.100">
    <property type="match status" value="1"/>
</dbReference>
<name>A0A409XFG9_PSICY</name>
<feature type="domain" description="Lipoyl-binding" evidence="8">
    <location>
        <begin position="22"/>
        <end position="98"/>
    </location>
</feature>
<dbReference type="FunFam" id="2.40.50.100:FF:000010">
    <property type="entry name" value="Acetyltransferase component of pyruvate dehydrogenase complex"/>
    <property type="match status" value="1"/>
</dbReference>
<dbReference type="InterPro" id="IPR045257">
    <property type="entry name" value="E2/Pdx1"/>
</dbReference>
<feature type="region of interest" description="Disordered" evidence="7">
    <location>
        <begin position="111"/>
        <end position="157"/>
    </location>
</feature>
<dbReference type="PROSITE" id="PS50968">
    <property type="entry name" value="BIOTINYL_LIPOYL"/>
    <property type="match status" value="1"/>
</dbReference>
<dbReference type="FunCoup" id="A0A409XFG9">
    <property type="interactions" value="378"/>
</dbReference>
<dbReference type="NCBIfam" id="TIGR01349">
    <property type="entry name" value="PDHac_trf_mito"/>
    <property type="match status" value="1"/>
</dbReference>
<dbReference type="FunFam" id="3.30.559.10:FF:000003">
    <property type="entry name" value="Acetyltransferase component of pyruvate dehydrogenase complex"/>
    <property type="match status" value="1"/>
</dbReference>
<dbReference type="EC" id="2.3.1.12" evidence="6"/>
<keyword evidence="11" id="KW-1185">Reference proteome</keyword>
<dbReference type="Gene3D" id="3.30.559.10">
    <property type="entry name" value="Chloramphenicol acetyltransferase-like domain"/>
    <property type="match status" value="1"/>
</dbReference>
<feature type="compositionally biased region" description="Basic and acidic residues" evidence="7">
    <location>
        <begin position="188"/>
        <end position="198"/>
    </location>
</feature>
<dbReference type="SUPFAM" id="SSF47005">
    <property type="entry name" value="Peripheral subunit-binding domain of 2-oxo acid dehydrogenase complex"/>
    <property type="match status" value="1"/>
</dbReference>
<keyword evidence="4" id="KW-0809">Transit peptide</keyword>
<comment type="cofactor">
    <cofactor evidence="6">
        <name>(R)-lipoate</name>
        <dbReference type="ChEBI" id="CHEBI:83088"/>
    </cofactor>
    <text evidence="6">Binds 1 lipoyl cofactor covalently.</text>
</comment>
<keyword evidence="2 6" id="KW-0808">Transferase</keyword>
<dbReference type="Gene3D" id="4.10.320.10">
    <property type="entry name" value="E3-binding domain"/>
    <property type="match status" value="1"/>
</dbReference>
<evidence type="ECO:0000313" key="10">
    <source>
        <dbReference type="EMBL" id="PPQ89377.1"/>
    </source>
</evidence>
<dbReference type="CDD" id="cd06849">
    <property type="entry name" value="lipoyl_domain"/>
    <property type="match status" value="1"/>
</dbReference>
<keyword evidence="5 6" id="KW-0012">Acyltransferase</keyword>
<gene>
    <name evidence="10" type="ORF">CVT25_002195</name>
</gene>
<reference evidence="10 11" key="1">
    <citation type="journal article" date="2018" name="Evol. Lett.">
        <title>Horizontal gene cluster transfer increased hallucinogenic mushroom diversity.</title>
        <authorList>
            <person name="Reynolds H.T."/>
            <person name="Vijayakumar V."/>
            <person name="Gluck-Thaler E."/>
            <person name="Korotkin H.B."/>
            <person name="Matheny P.B."/>
            <person name="Slot J.C."/>
        </authorList>
    </citation>
    <scope>NUCLEOTIDE SEQUENCE [LARGE SCALE GENOMIC DNA]</scope>
    <source>
        <strain evidence="10 11">2631</strain>
    </source>
</reference>
<dbReference type="OrthoDB" id="537444at2759"/>
<evidence type="ECO:0000256" key="4">
    <source>
        <dbReference type="ARBA" id="ARBA00022946"/>
    </source>
</evidence>
<feature type="domain" description="Peripheral subunit-binding (PSBD)" evidence="9">
    <location>
        <begin position="160"/>
        <end position="197"/>
    </location>
</feature>
<dbReference type="InterPro" id="IPR023213">
    <property type="entry name" value="CAT-like_dom_sf"/>
</dbReference>
<evidence type="ECO:0000313" key="11">
    <source>
        <dbReference type="Proteomes" id="UP000283269"/>
    </source>
</evidence>
<evidence type="ECO:0000259" key="9">
    <source>
        <dbReference type="PROSITE" id="PS51826"/>
    </source>
</evidence>
<evidence type="ECO:0000259" key="8">
    <source>
        <dbReference type="PROSITE" id="PS50968"/>
    </source>
</evidence>
<dbReference type="InterPro" id="IPR036625">
    <property type="entry name" value="E3-bd_dom_sf"/>
</dbReference>
<comment type="caution">
    <text evidence="10">The sequence shown here is derived from an EMBL/GenBank/DDBJ whole genome shotgun (WGS) entry which is preliminary data.</text>
</comment>
<dbReference type="GO" id="GO:0006086">
    <property type="term" value="P:pyruvate decarboxylation to acetyl-CoA"/>
    <property type="evidence" value="ECO:0007669"/>
    <property type="project" value="InterPro"/>
</dbReference>
<sequence>MASSLARVLSRGFHVSARRRALTAFNMPAMSPTMTEGGIASWKKKEGETFSAGDVLLEIETDKATIDVEAQDDGILAKIIANDGSKGVAVGSVIGVLGEVGDDISGADQVAKNAAAQTPSQNAEPPKEEKAPTPAPAPESPKEAPPQESKKELQTGSRIFASPIAKKIALEQGIPLSKVKGTGPSGRITREDVEKYKPETAATTSAAPASSQPSAAADYVDTPVSNMRRTIGSRLTQSKQELPHYYLTVEVNMDKVLKLREVFNKTLSAKDQKLSVNDFIVKAVACALADVPEANSAWLGEVIRQYKKADISIAVATPNGLITPIVKDAGSKGLASISAETKALAKKARDGKLQPAEYQGGTFTISNLGMFGVEHFTAIINPPQSCILAVGSTEAKLVPALEEERGFKVVQSMKVTLSSDHRTVDGAVGAKWLSAFKGYLENPLTFML</sequence>
<evidence type="ECO:0000256" key="7">
    <source>
        <dbReference type="SAM" id="MobiDB-lite"/>
    </source>
</evidence>
<dbReference type="GO" id="GO:0005739">
    <property type="term" value="C:mitochondrion"/>
    <property type="evidence" value="ECO:0007669"/>
    <property type="project" value="UniProtKB-SubCell"/>
</dbReference>
<evidence type="ECO:0000256" key="5">
    <source>
        <dbReference type="ARBA" id="ARBA00023315"/>
    </source>
</evidence>
<organism evidence="10 11">
    <name type="scientific">Psilocybe cyanescens</name>
    <dbReference type="NCBI Taxonomy" id="93625"/>
    <lineage>
        <taxon>Eukaryota</taxon>
        <taxon>Fungi</taxon>
        <taxon>Dikarya</taxon>
        <taxon>Basidiomycota</taxon>
        <taxon>Agaricomycotina</taxon>
        <taxon>Agaricomycetes</taxon>
        <taxon>Agaricomycetidae</taxon>
        <taxon>Agaricales</taxon>
        <taxon>Agaricineae</taxon>
        <taxon>Strophariaceae</taxon>
        <taxon>Psilocybe</taxon>
    </lineage>
</organism>
<dbReference type="PANTHER" id="PTHR23151:SF90">
    <property type="entry name" value="DIHYDROLIPOYLLYSINE-RESIDUE ACETYLTRANSFERASE COMPONENT OF PYRUVATE DEHYDROGENASE COMPLEX, MITOCHONDRIAL-RELATED"/>
    <property type="match status" value="1"/>
</dbReference>
<dbReference type="SUPFAM" id="SSF52777">
    <property type="entry name" value="CoA-dependent acyltransferases"/>
    <property type="match status" value="1"/>
</dbReference>
<evidence type="ECO:0000256" key="1">
    <source>
        <dbReference type="ARBA" id="ARBA00007317"/>
    </source>
</evidence>
<dbReference type="GO" id="GO:0004742">
    <property type="term" value="F:dihydrolipoyllysine-residue acetyltransferase activity"/>
    <property type="evidence" value="ECO:0007669"/>
    <property type="project" value="UniProtKB-UniRule"/>
</dbReference>
<dbReference type="Pfam" id="PF00198">
    <property type="entry name" value="2-oxoacid_dh"/>
    <property type="match status" value="1"/>
</dbReference>
<dbReference type="InterPro" id="IPR001078">
    <property type="entry name" value="2-oxoacid_DH_actylTfrase"/>
</dbReference>
<dbReference type="PANTHER" id="PTHR23151">
    <property type="entry name" value="DIHYDROLIPOAMIDE ACETYL/SUCCINYL-TRANSFERASE-RELATED"/>
    <property type="match status" value="1"/>
</dbReference>
<protein>
    <recommendedName>
        <fullName evidence="6">Acetyltransferase component of pyruvate dehydrogenase complex</fullName>
        <ecNumber evidence="6">2.3.1.12</ecNumber>
    </recommendedName>
</protein>
<comment type="similarity">
    <text evidence="1 6">Belongs to the 2-oxoacid dehydrogenase family.</text>
</comment>
<feature type="region of interest" description="Disordered" evidence="7">
    <location>
        <begin position="179"/>
        <end position="217"/>
    </location>
</feature>
<accession>A0A409XFG9</accession>
<evidence type="ECO:0000256" key="3">
    <source>
        <dbReference type="ARBA" id="ARBA00022823"/>
    </source>
</evidence>
<dbReference type="SUPFAM" id="SSF51230">
    <property type="entry name" value="Single hybrid motif"/>
    <property type="match status" value="1"/>
</dbReference>
<keyword evidence="3 6" id="KW-0450">Lipoyl</keyword>
<feature type="compositionally biased region" description="Low complexity" evidence="7">
    <location>
        <begin position="200"/>
        <end position="217"/>
    </location>
</feature>
<evidence type="ECO:0000256" key="2">
    <source>
        <dbReference type="ARBA" id="ARBA00022679"/>
    </source>
</evidence>
<dbReference type="AlphaFoldDB" id="A0A409XFG9"/>
<dbReference type="PROSITE" id="PS00189">
    <property type="entry name" value="LIPOYL"/>
    <property type="match status" value="1"/>
</dbReference>
<comment type="subcellular location">
    <subcellularLocation>
        <location evidence="6">Mitochondrion</location>
    </subcellularLocation>
</comment>
<comment type="catalytic activity">
    <reaction evidence="6">
        <text>N(6)-[(R)-dihydrolipoyl]-L-lysyl-[protein] + acetyl-CoA = N(6)-[(R)-S(8)-acetyldihydrolipoyl]-L-lysyl-[protein] + CoA</text>
        <dbReference type="Rhea" id="RHEA:17017"/>
        <dbReference type="Rhea" id="RHEA-COMP:10475"/>
        <dbReference type="Rhea" id="RHEA-COMP:10478"/>
        <dbReference type="ChEBI" id="CHEBI:57287"/>
        <dbReference type="ChEBI" id="CHEBI:57288"/>
        <dbReference type="ChEBI" id="CHEBI:83100"/>
        <dbReference type="ChEBI" id="CHEBI:83111"/>
        <dbReference type="EC" id="2.3.1.12"/>
    </reaction>
</comment>
<dbReference type="InterPro" id="IPR004167">
    <property type="entry name" value="PSBD"/>
</dbReference>
<evidence type="ECO:0000256" key="6">
    <source>
        <dbReference type="RuleBase" id="RU361137"/>
    </source>
</evidence>
<comment type="function">
    <text evidence="6">The pyruvate dehydrogenase complex catalyzes the overall conversion of pyruvate to acetyl-CoA and CO(2).</text>
</comment>
<dbReference type="InterPro" id="IPR000089">
    <property type="entry name" value="Biotin_lipoyl"/>
</dbReference>
<dbReference type="InParanoid" id="A0A409XFG9"/>
<dbReference type="STRING" id="93625.A0A409XFG9"/>
<dbReference type="InterPro" id="IPR011053">
    <property type="entry name" value="Single_hybrid_motif"/>
</dbReference>